<sequence>MNLSGTINVFKLFYQPTLCLPHHTISSFNQLPIPLSTAFARQGGKPADIRAVILDKDNCFATPRADHVYEPYHAKFEELKRAYPGSRLLIVSNTAGTRSDPGYAQAEVLEKNTGVPVLRHSVKKPGCRAEVLSYFRNRPDLDITSPSQIAVVGDRLFTDVMMANMMGSHAVWIRDGVVEDPSIFCRLEKGLAKFLTQRGYEAPSVRSYFE</sequence>
<name>A0ACC3DA93_9PEZI</name>
<dbReference type="EMBL" id="JAWDJW010006582">
    <property type="protein sequence ID" value="KAK3064207.1"/>
    <property type="molecule type" value="Genomic_DNA"/>
</dbReference>
<evidence type="ECO:0000313" key="1">
    <source>
        <dbReference type="EMBL" id="KAK3064207.1"/>
    </source>
</evidence>
<reference evidence="1" key="1">
    <citation type="submission" date="2024-09" db="EMBL/GenBank/DDBJ databases">
        <title>Black Yeasts Isolated from many extreme environments.</title>
        <authorList>
            <person name="Coleine C."/>
            <person name="Stajich J.E."/>
            <person name="Selbmann L."/>
        </authorList>
    </citation>
    <scope>NUCLEOTIDE SEQUENCE</scope>
    <source>
        <strain evidence="1">CCFEE 5737</strain>
    </source>
</reference>
<accession>A0ACC3DA93</accession>
<keyword evidence="2" id="KW-1185">Reference proteome</keyword>
<proteinExistence type="predicted"/>
<dbReference type="Proteomes" id="UP001186974">
    <property type="component" value="Unassembled WGS sequence"/>
</dbReference>
<gene>
    <name evidence="1" type="ORF">LTS18_009198</name>
</gene>
<protein>
    <submittedName>
        <fullName evidence="1">Uncharacterized protein</fullName>
    </submittedName>
</protein>
<organism evidence="1 2">
    <name type="scientific">Coniosporium uncinatum</name>
    <dbReference type="NCBI Taxonomy" id="93489"/>
    <lineage>
        <taxon>Eukaryota</taxon>
        <taxon>Fungi</taxon>
        <taxon>Dikarya</taxon>
        <taxon>Ascomycota</taxon>
        <taxon>Pezizomycotina</taxon>
        <taxon>Dothideomycetes</taxon>
        <taxon>Dothideomycetes incertae sedis</taxon>
        <taxon>Coniosporium</taxon>
    </lineage>
</organism>
<comment type="caution">
    <text evidence="1">The sequence shown here is derived from an EMBL/GenBank/DDBJ whole genome shotgun (WGS) entry which is preliminary data.</text>
</comment>
<evidence type="ECO:0000313" key="2">
    <source>
        <dbReference type="Proteomes" id="UP001186974"/>
    </source>
</evidence>